<keyword evidence="4 7" id="KW-0812">Transmembrane</keyword>
<dbReference type="PANTHER" id="PTHR10332:SF30">
    <property type="entry name" value="EQUILIBRATIVE NUCLEOTIDE TRANSPORTER 2"/>
    <property type="match status" value="1"/>
</dbReference>
<feature type="transmembrane region" description="Helical" evidence="7">
    <location>
        <begin position="409"/>
        <end position="432"/>
    </location>
</feature>
<accession>A0A4Y7JYN4</accession>
<keyword evidence="3" id="KW-0813">Transport</keyword>
<evidence type="ECO:0000256" key="7">
    <source>
        <dbReference type="SAM" id="Phobius"/>
    </source>
</evidence>
<evidence type="ECO:0000256" key="3">
    <source>
        <dbReference type="ARBA" id="ARBA00022448"/>
    </source>
</evidence>
<evidence type="ECO:0000256" key="2">
    <source>
        <dbReference type="ARBA" id="ARBA00007965"/>
    </source>
</evidence>
<comment type="similarity">
    <text evidence="2">Belongs to the SLC29A/ENT transporter (TC 2.A.57) family.</text>
</comment>
<dbReference type="PIRSF" id="PIRSF016379">
    <property type="entry name" value="ENT"/>
    <property type="match status" value="1"/>
</dbReference>
<gene>
    <name evidence="8" type="ORF">C5167_009882</name>
</gene>
<sequence length="437" mass="47739">MAFADESGRSSQKVMDMTFANGSGGGTMDKPGGHKMAMVICWLLGNGCLLAWNSMLTMQDYYEYLFPDYHPARVISIVYFPFALATTAIFAYHEAKANTRKRILIGFNLFFISSLAIIILDVATSGGGGLGKYIGLCLIVAVVGIAEGYVEGGMFGDLSFMCPEFVQSYLGGMAASGALTSSIRLITKAVFDNTNNGLRKGAMVFLSITTFFMLVCVFLYAMVFAKLPIVKYYRSKAASEGSKTVTADLIAAGTETQQIKLADEEGHKQLERLTTKQLLVQNIDIIMTVILIYALTLSILPGFLAEDTGKHSLGTWYAVLLIAMYNFLDLIGRYIPVIDALRIKSRKVILGATVSRFLLIPCFYFTAKYGTQGWMIFLTSFLGLSNGYLTVCAFTAAPQGYKGPEQNALGNLLALFLLVGITLGVTLDWMWLIGKGW</sequence>
<feature type="transmembrane region" description="Helical" evidence="7">
    <location>
        <begin position="74"/>
        <end position="92"/>
    </location>
</feature>
<keyword evidence="9" id="KW-1185">Reference proteome</keyword>
<dbReference type="InterPro" id="IPR036259">
    <property type="entry name" value="MFS_trans_sf"/>
</dbReference>
<evidence type="ECO:0000256" key="1">
    <source>
        <dbReference type="ARBA" id="ARBA00004141"/>
    </source>
</evidence>
<proteinExistence type="inferred from homology"/>
<protein>
    <submittedName>
        <fullName evidence="8">Uncharacterized protein</fullName>
    </submittedName>
</protein>
<keyword evidence="5 7" id="KW-1133">Transmembrane helix</keyword>
<name>A0A4Y7JYN4_PAPSO</name>
<dbReference type="OrthoDB" id="10261753at2759"/>
<feature type="transmembrane region" description="Helical" evidence="7">
    <location>
        <begin position="36"/>
        <end position="54"/>
    </location>
</feature>
<dbReference type="PANTHER" id="PTHR10332">
    <property type="entry name" value="EQUILIBRATIVE NUCLEOSIDE TRANSPORTER"/>
    <property type="match status" value="1"/>
</dbReference>
<dbReference type="GO" id="GO:0005886">
    <property type="term" value="C:plasma membrane"/>
    <property type="evidence" value="ECO:0007669"/>
    <property type="project" value="TreeGrafter"/>
</dbReference>
<feature type="transmembrane region" description="Helical" evidence="7">
    <location>
        <begin position="203"/>
        <end position="225"/>
    </location>
</feature>
<feature type="transmembrane region" description="Helical" evidence="7">
    <location>
        <begin position="170"/>
        <end position="191"/>
    </location>
</feature>
<dbReference type="AlphaFoldDB" id="A0A4Y7JYN4"/>
<dbReference type="PRINTS" id="PR01130">
    <property type="entry name" value="DERENTRNSPRT"/>
</dbReference>
<evidence type="ECO:0000256" key="6">
    <source>
        <dbReference type="ARBA" id="ARBA00023136"/>
    </source>
</evidence>
<feature type="transmembrane region" description="Helical" evidence="7">
    <location>
        <begin position="130"/>
        <end position="150"/>
    </location>
</feature>
<feature type="transmembrane region" description="Helical" evidence="7">
    <location>
        <begin position="373"/>
        <end position="397"/>
    </location>
</feature>
<evidence type="ECO:0000256" key="5">
    <source>
        <dbReference type="ARBA" id="ARBA00022989"/>
    </source>
</evidence>
<feature type="transmembrane region" description="Helical" evidence="7">
    <location>
        <begin position="316"/>
        <end position="336"/>
    </location>
</feature>
<evidence type="ECO:0000256" key="4">
    <source>
        <dbReference type="ARBA" id="ARBA00022692"/>
    </source>
</evidence>
<dbReference type="InterPro" id="IPR002259">
    <property type="entry name" value="Eqnu_transpt"/>
</dbReference>
<comment type="subcellular location">
    <subcellularLocation>
        <location evidence="1">Membrane</location>
        <topology evidence="1">Multi-pass membrane protein</topology>
    </subcellularLocation>
</comment>
<dbReference type="EMBL" id="CM010720">
    <property type="protein sequence ID" value="RZC66193.1"/>
    <property type="molecule type" value="Genomic_DNA"/>
</dbReference>
<dbReference type="SUPFAM" id="SSF103473">
    <property type="entry name" value="MFS general substrate transporter"/>
    <property type="match status" value="1"/>
</dbReference>
<feature type="transmembrane region" description="Helical" evidence="7">
    <location>
        <begin position="285"/>
        <end position="304"/>
    </location>
</feature>
<dbReference type="Proteomes" id="UP000316621">
    <property type="component" value="Chromosome 6"/>
</dbReference>
<dbReference type="Pfam" id="PF01733">
    <property type="entry name" value="Nucleoside_tran"/>
    <property type="match status" value="1"/>
</dbReference>
<dbReference type="GO" id="GO:0005337">
    <property type="term" value="F:nucleoside transmembrane transporter activity"/>
    <property type="evidence" value="ECO:0007669"/>
    <property type="project" value="InterPro"/>
</dbReference>
<reference evidence="8 9" key="1">
    <citation type="journal article" date="2018" name="Science">
        <title>The opium poppy genome and morphinan production.</title>
        <authorList>
            <person name="Guo L."/>
            <person name="Winzer T."/>
            <person name="Yang X."/>
            <person name="Li Y."/>
            <person name="Ning Z."/>
            <person name="He Z."/>
            <person name="Teodor R."/>
            <person name="Lu Y."/>
            <person name="Bowser T.A."/>
            <person name="Graham I.A."/>
            <person name="Ye K."/>
        </authorList>
    </citation>
    <scope>NUCLEOTIDE SEQUENCE [LARGE SCALE GENOMIC DNA]</scope>
    <source>
        <strain evidence="9">cv. HN1</strain>
        <tissue evidence="8">Leaves</tissue>
    </source>
</reference>
<evidence type="ECO:0000313" key="8">
    <source>
        <dbReference type="EMBL" id="RZC66193.1"/>
    </source>
</evidence>
<organism evidence="8 9">
    <name type="scientific">Papaver somniferum</name>
    <name type="common">Opium poppy</name>
    <dbReference type="NCBI Taxonomy" id="3469"/>
    <lineage>
        <taxon>Eukaryota</taxon>
        <taxon>Viridiplantae</taxon>
        <taxon>Streptophyta</taxon>
        <taxon>Embryophyta</taxon>
        <taxon>Tracheophyta</taxon>
        <taxon>Spermatophyta</taxon>
        <taxon>Magnoliopsida</taxon>
        <taxon>Ranunculales</taxon>
        <taxon>Papaveraceae</taxon>
        <taxon>Papaveroideae</taxon>
        <taxon>Papaver</taxon>
    </lineage>
</organism>
<keyword evidence="6 7" id="KW-0472">Membrane</keyword>
<dbReference type="Gramene" id="RZC66193">
    <property type="protein sequence ID" value="RZC66193"/>
    <property type="gene ID" value="C5167_009882"/>
</dbReference>
<feature type="transmembrane region" description="Helical" evidence="7">
    <location>
        <begin position="104"/>
        <end position="124"/>
    </location>
</feature>
<evidence type="ECO:0000313" key="9">
    <source>
        <dbReference type="Proteomes" id="UP000316621"/>
    </source>
</evidence>